<dbReference type="SUPFAM" id="SSF56935">
    <property type="entry name" value="Porins"/>
    <property type="match status" value="1"/>
</dbReference>
<comment type="similarity">
    <text evidence="11">Belongs to the TonB-dependent receptor family.</text>
</comment>
<dbReference type="InterPro" id="IPR012910">
    <property type="entry name" value="Plug_dom"/>
</dbReference>
<dbReference type="PROSITE" id="PS52016">
    <property type="entry name" value="TONB_DEPENDENT_REC_3"/>
    <property type="match status" value="1"/>
</dbReference>
<protein>
    <submittedName>
        <fullName evidence="13">TonB-dependent receptor</fullName>
    </submittedName>
</protein>
<name>A0A7Y0BQB0_9SPHN</name>
<evidence type="ECO:0000256" key="8">
    <source>
        <dbReference type="ARBA" id="ARBA00023065"/>
    </source>
</evidence>
<evidence type="ECO:0000256" key="6">
    <source>
        <dbReference type="ARBA" id="ARBA00022729"/>
    </source>
</evidence>
<feature type="domain" description="TonB-dependent receptor plug" evidence="12">
    <location>
        <begin position="70"/>
        <end position="164"/>
    </location>
</feature>
<proteinExistence type="inferred from homology"/>
<evidence type="ECO:0000256" key="11">
    <source>
        <dbReference type="PROSITE-ProRule" id="PRU01360"/>
    </source>
</evidence>
<evidence type="ECO:0000256" key="5">
    <source>
        <dbReference type="ARBA" id="ARBA00022692"/>
    </source>
</evidence>
<sequence>MGKLRLVELVRGASALGMIAGGAILPSVAQAEETAAPDAQIVVTAKRDEAEINLKVDKAASSDRTGKGLRTLPQSTTVVTSALLKEQQVQSVTEALRNVSGTTASFGNVQGVPSISVRGFGATGLSNGLSGSLTALQPVDNLERIEVLKGPSAILSGADSLGGTVNLVTKRPSADPILDVNGEYGSFDTWAIGVDASNALTADKKLSARIVGRWLDADRNYGGYAGRNEHFFAPALRFKDAKSDIILGASIAENFTPLTPYTYVVDTQIVDPKAPGFGQIAANPGNPLGPRGQGIGSSSERYYFNAEHKAASWLTLVARGEHGNRRVNIRLLQPLFTDPSGVYYSPLSQGSQGRNDALDAYARFNFKTGPFSHALTAGYNYSRDRSLTLTGASAFYGPFTDRAAGLAGLPLPEQAGTPSNIATIVQNGLYAQDLIEFNRFHIYAGYRRNRYHLNAASLQFSSVNDERQTANTVSAGAVVDVVGGLSVYGNFLSGYAPNFAQYDGFIPKPQRTRNIEGGIKLDLFGRKLAIVASYYRNKQNSIVNGSLAPPFYQVIDGLVAEGFEADVNGQILPGWTIAATFSQASYKYTNPNPFERSDFVIAQPKTRYSFFTAYEIQKGPLKSLGASVGVYGFSRSIAGTVGSAYPIFDPVTFEITGTFNNRAPVFLGAQTSVDANIHYKLGDLKLNLGVKNLFDRKLYNLAPLVDYIPLGAPRTFTLTATYSFF</sequence>
<dbReference type="GO" id="GO:0015344">
    <property type="term" value="F:siderophore uptake transmembrane transporter activity"/>
    <property type="evidence" value="ECO:0007669"/>
    <property type="project" value="TreeGrafter"/>
</dbReference>
<dbReference type="AlphaFoldDB" id="A0A7Y0BQB0"/>
<dbReference type="Gene3D" id="2.170.130.10">
    <property type="entry name" value="TonB-dependent receptor, plug domain"/>
    <property type="match status" value="1"/>
</dbReference>
<evidence type="ECO:0000256" key="3">
    <source>
        <dbReference type="ARBA" id="ARBA00022452"/>
    </source>
</evidence>
<dbReference type="InterPro" id="IPR036942">
    <property type="entry name" value="Beta-barrel_TonB_sf"/>
</dbReference>
<keyword evidence="13" id="KW-0675">Receptor</keyword>
<evidence type="ECO:0000313" key="14">
    <source>
        <dbReference type="Proteomes" id="UP000583556"/>
    </source>
</evidence>
<evidence type="ECO:0000256" key="7">
    <source>
        <dbReference type="ARBA" id="ARBA00023004"/>
    </source>
</evidence>
<keyword evidence="14" id="KW-1185">Reference proteome</keyword>
<evidence type="ECO:0000256" key="9">
    <source>
        <dbReference type="ARBA" id="ARBA00023136"/>
    </source>
</evidence>
<evidence type="ECO:0000256" key="2">
    <source>
        <dbReference type="ARBA" id="ARBA00022448"/>
    </source>
</evidence>
<keyword evidence="2 11" id="KW-0813">Transport</keyword>
<organism evidence="13 14">
    <name type="scientific">Novosphingobium olei</name>
    <dbReference type="NCBI Taxonomy" id="2728851"/>
    <lineage>
        <taxon>Bacteria</taxon>
        <taxon>Pseudomonadati</taxon>
        <taxon>Pseudomonadota</taxon>
        <taxon>Alphaproteobacteria</taxon>
        <taxon>Sphingomonadales</taxon>
        <taxon>Sphingomonadaceae</taxon>
        <taxon>Novosphingobium</taxon>
    </lineage>
</organism>
<dbReference type="PANTHER" id="PTHR32552:SF68">
    <property type="entry name" value="FERRICHROME OUTER MEMBRANE TRANSPORTER_PHAGE RECEPTOR"/>
    <property type="match status" value="1"/>
</dbReference>
<evidence type="ECO:0000313" key="13">
    <source>
        <dbReference type="EMBL" id="NML93976.1"/>
    </source>
</evidence>
<comment type="caution">
    <text evidence="13">The sequence shown here is derived from an EMBL/GenBank/DDBJ whole genome shotgun (WGS) entry which is preliminary data.</text>
</comment>
<dbReference type="CDD" id="cd01347">
    <property type="entry name" value="ligand_gated_channel"/>
    <property type="match status" value="1"/>
</dbReference>
<dbReference type="Proteomes" id="UP000583556">
    <property type="component" value="Unassembled WGS sequence"/>
</dbReference>
<dbReference type="EMBL" id="JABBGM010000003">
    <property type="protein sequence ID" value="NML93976.1"/>
    <property type="molecule type" value="Genomic_DNA"/>
</dbReference>
<keyword evidence="10 11" id="KW-0998">Cell outer membrane</keyword>
<keyword evidence="3 11" id="KW-1134">Transmembrane beta strand</keyword>
<reference evidence="13 14" key="1">
    <citation type="submission" date="2020-04" db="EMBL/GenBank/DDBJ databases">
        <title>Novosphingobium sp. TW-4 isolated from soil.</title>
        <authorList>
            <person name="Dahal R.H."/>
            <person name="Chaudhary D.K."/>
        </authorList>
    </citation>
    <scope>NUCLEOTIDE SEQUENCE [LARGE SCALE GENOMIC DNA]</scope>
    <source>
        <strain evidence="13 14">TW-4</strain>
    </source>
</reference>
<keyword evidence="9 11" id="KW-0472">Membrane</keyword>
<evidence type="ECO:0000259" key="12">
    <source>
        <dbReference type="Pfam" id="PF07715"/>
    </source>
</evidence>
<dbReference type="InterPro" id="IPR039426">
    <property type="entry name" value="TonB-dep_rcpt-like"/>
</dbReference>
<keyword evidence="5 11" id="KW-0812">Transmembrane</keyword>
<keyword evidence="7" id="KW-0408">Iron</keyword>
<keyword evidence="6" id="KW-0732">Signal</keyword>
<evidence type="ECO:0000256" key="10">
    <source>
        <dbReference type="ARBA" id="ARBA00023237"/>
    </source>
</evidence>
<comment type="subcellular location">
    <subcellularLocation>
        <location evidence="1 11">Cell outer membrane</location>
        <topology evidence="1 11">Multi-pass membrane protein</topology>
    </subcellularLocation>
</comment>
<dbReference type="RefSeq" id="WP_169493228.1">
    <property type="nucleotide sequence ID" value="NZ_JABBGM010000003.1"/>
</dbReference>
<evidence type="ECO:0000256" key="1">
    <source>
        <dbReference type="ARBA" id="ARBA00004571"/>
    </source>
</evidence>
<evidence type="ECO:0000256" key="4">
    <source>
        <dbReference type="ARBA" id="ARBA00022496"/>
    </source>
</evidence>
<dbReference type="GO" id="GO:0009279">
    <property type="term" value="C:cell outer membrane"/>
    <property type="evidence" value="ECO:0007669"/>
    <property type="project" value="UniProtKB-SubCell"/>
</dbReference>
<gene>
    <name evidence="13" type="ORF">HHL27_09885</name>
</gene>
<dbReference type="Pfam" id="PF07715">
    <property type="entry name" value="Plug"/>
    <property type="match status" value="1"/>
</dbReference>
<dbReference type="InterPro" id="IPR037066">
    <property type="entry name" value="Plug_dom_sf"/>
</dbReference>
<keyword evidence="4" id="KW-0410">Iron transport</keyword>
<keyword evidence="8" id="KW-0406">Ion transport</keyword>
<dbReference type="PANTHER" id="PTHR32552">
    <property type="entry name" value="FERRICHROME IRON RECEPTOR-RELATED"/>
    <property type="match status" value="1"/>
</dbReference>
<accession>A0A7Y0BQB0</accession>
<dbReference type="Gene3D" id="2.40.170.20">
    <property type="entry name" value="TonB-dependent receptor, beta-barrel domain"/>
    <property type="match status" value="1"/>
</dbReference>